<feature type="transmembrane region" description="Helical" evidence="8">
    <location>
        <begin position="311"/>
        <end position="335"/>
    </location>
</feature>
<feature type="transmembrane region" description="Helical" evidence="8">
    <location>
        <begin position="341"/>
        <end position="358"/>
    </location>
</feature>
<dbReference type="Proteomes" id="UP000094056">
    <property type="component" value="Unassembled WGS sequence"/>
</dbReference>
<keyword evidence="3" id="KW-0328">Glycosyltransferase</keyword>
<evidence type="ECO:0000256" key="1">
    <source>
        <dbReference type="ARBA" id="ARBA00004651"/>
    </source>
</evidence>
<dbReference type="PANTHER" id="PTHR33908">
    <property type="entry name" value="MANNOSYLTRANSFERASE YKCB-RELATED"/>
    <property type="match status" value="1"/>
</dbReference>
<evidence type="ECO:0000256" key="5">
    <source>
        <dbReference type="ARBA" id="ARBA00022692"/>
    </source>
</evidence>
<feature type="transmembrane region" description="Helical" evidence="8">
    <location>
        <begin position="279"/>
        <end position="299"/>
    </location>
</feature>
<evidence type="ECO:0000256" key="2">
    <source>
        <dbReference type="ARBA" id="ARBA00022475"/>
    </source>
</evidence>
<dbReference type="EMBL" id="MAYW01000100">
    <property type="protein sequence ID" value="ODS31696.1"/>
    <property type="molecule type" value="Genomic_DNA"/>
</dbReference>
<dbReference type="Pfam" id="PF13231">
    <property type="entry name" value="PMT_2"/>
    <property type="match status" value="1"/>
</dbReference>
<comment type="subcellular location">
    <subcellularLocation>
        <location evidence="1">Cell membrane</location>
        <topology evidence="1">Multi-pass membrane protein</topology>
    </subcellularLocation>
</comment>
<evidence type="ECO:0000256" key="6">
    <source>
        <dbReference type="ARBA" id="ARBA00022989"/>
    </source>
</evidence>
<comment type="caution">
    <text evidence="10">The sequence shown here is derived from an EMBL/GenBank/DDBJ whole genome shotgun (WGS) entry which is preliminary data.</text>
</comment>
<accession>A0A1E3X7T6</accession>
<evidence type="ECO:0000256" key="8">
    <source>
        <dbReference type="SAM" id="Phobius"/>
    </source>
</evidence>
<name>A0A1E3X7T6_9BACT</name>
<evidence type="ECO:0000313" key="10">
    <source>
        <dbReference type="EMBL" id="ODS31696.1"/>
    </source>
</evidence>
<evidence type="ECO:0000256" key="7">
    <source>
        <dbReference type="ARBA" id="ARBA00023136"/>
    </source>
</evidence>
<proteinExistence type="predicted"/>
<dbReference type="InterPro" id="IPR038731">
    <property type="entry name" value="RgtA/B/C-like"/>
</dbReference>
<reference evidence="10 11" key="1">
    <citation type="submission" date="2016-07" db="EMBL/GenBank/DDBJ databases">
        <title>Draft genome of Scalindua rubra, obtained from a brine-seawater interface in the Red Sea, sheds light on salt adaptation in anammox bacteria.</title>
        <authorList>
            <person name="Speth D.R."/>
            <person name="Lagkouvardos I."/>
            <person name="Wang Y."/>
            <person name="Qian P.-Y."/>
            <person name="Dutilh B.E."/>
            <person name="Jetten M.S."/>
        </authorList>
    </citation>
    <scope>NUCLEOTIDE SEQUENCE [LARGE SCALE GENOMIC DNA]</scope>
    <source>
        <strain evidence="10">BSI-1</strain>
    </source>
</reference>
<feature type="domain" description="Glycosyltransferase RgtA/B/C/D-like" evidence="9">
    <location>
        <begin position="71"/>
        <end position="234"/>
    </location>
</feature>
<feature type="transmembrane region" description="Helical" evidence="8">
    <location>
        <begin position="12"/>
        <end position="34"/>
    </location>
</feature>
<feature type="transmembrane region" description="Helical" evidence="8">
    <location>
        <begin position="412"/>
        <end position="434"/>
    </location>
</feature>
<dbReference type="GO" id="GO:0009103">
    <property type="term" value="P:lipopolysaccharide biosynthetic process"/>
    <property type="evidence" value="ECO:0007669"/>
    <property type="project" value="UniProtKB-ARBA"/>
</dbReference>
<keyword evidence="4" id="KW-0808">Transferase</keyword>
<keyword evidence="7 8" id="KW-0472">Membrane</keyword>
<dbReference type="GO" id="GO:0005886">
    <property type="term" value="C:plasma membrane"/>
    <property type="evidence" value="ECO:0007669"/>
    <property type="project" value="UniProtKB-SubCell"/>
</dbReference>
<keyword evidence="2" id="KW-1003">Cell membrane</keyword>
<evidence type="ECO:0000259" key="9">
    <source>
        <dbReference type="Pfam" id="PF13231"/>
    </source>
</evidence>
<feature type="transmembrane region" description="Helical" evidence="8">
    <location>
        <begin position="370"/>
        <end position="392"/>
    </location>
</feature>
<keyword evidence="6 8" id="KW-1133">Transmembrane helix</keyword>
<sequence length="580" mass="67685">MLIKGMKDRGYDYRLASFCFFLPLSIYVYLFFAIPSIGDPITQDELWWYSKPALIEKGDFSEDFAKLLWSPPLYGCLLSSSFWLFGTNEAASRLIGVLCNVSTIIITFLLAREVFSCKQNLHDAKSYIAASTASFVYACNPMVIQGSLIVDIDCTILTTFMTLFVYCFIRVWKHLDFKNVVLLCFLYSLTLWSKLTTPPILIICMLLFFLLNKNRKLNLCKVMMIFLVGNAIFLSSWWIVSYLKELPFSQPLEYFIESFSSSQMQGSIKDVIILFVRRVFRLGLWISPVVIVFIFLLWGERIKDYFRNKHLTAFDFLVIYSTSIFVGYIVVGGMLFGFPKYHYPMMPVLSVLISIYFINNLSTFQKKEFCVFLIIIFVGIIYHIFFVGDMLYEFGFTLRKFVVENSLWISKVLQDIIFRLLYLVFFFVIVLFFLKKYANWYKFKAICIISLIITLISTSFALNIIQAKSNYLTRYCYGESGTWELIEYLKKNKGENGVTVATRDIAYYVNSPLLPDAVWYNPDEFLKEIEDYQVDNVVYSIGHNDVNQFTTTLYNPKVQEVLQEQFIKKKIGTYTVWARK</sequence>
<dbReference type="GO" id="GO:0016763">
    <property type="term" value="F:pentosyltransferase activity"/>
    <property type="evidence" value="ECO:0007669"/>
    <property type="project" value="TreeGrafter"/>
</dbReference>
<evidence type="ECO:0000256" key="4">
    <source>
        <dbReference type="ARBA" id="ARBA00022679"/>
    </source>
</evidence>
<keyword evidence="5 8" id="KW-0812">Transmembrane</keyword>
<feature type="transmembrane region" description="Helical" evidence="8">
    <location>
        <begin position="90"/>
        <end position="111"/>
    </location>
</feature>
<feature type="transmembrane region" description="Helical" evidence="8">
    <location>
        <begin position="191"/>
        <end position="210"/>
    </location>
</feature>
<gene>
    <name evidence="10" type="ORF">SCARUB_03184</name>
</gene>
<feature type="transmembrane region" description="Helical" evidence="8">
    <location>
        <begin position="148"/>
        <end position="171"/>
    </location>
</feature>
<feature type="transmembrane region" description="Helical" evidence="8">
    <location>
        <begin position="222"/>
        <end position="240"/>
    </location>
</feature>
<evidence type="ECO:0000313" key="11">
    <source>
        <dbReference type="Proteomes" id="UP000094056"/>
    </source>
</evidence>
<protein>
    <recommendedName>
        <fullName evidence="9">Glycosyltransferase RgtA/B/C/D-like domain-containing protein</fullName>
    </recommendedName>
</protein>
<evidence type="ECO:0000256" key="3">
    <source>
        <dbReference type="ARBA" id="ARBA00022676"/>
    </source>
</evidence>
<dbReference type="AlphaFoldDB" id="A0A1E3X7T6"/>
<feature type="transmembrane region" description="Helical" evidence="8">
    <location>
        <begin position="446"/>
        <end position="465"/>
    </location>
</feature>
<dbReference type="PANTHER" id="PTHR33908:SF11">
    <property type="entry name" value="MEMBRANE PROTEIN"/>
    <property type="match status" value="1"/>
</dbReference>
<dbReference type="InterPro" id="IPR050297">
    <property type="entry name" value="LipidA_mod_glycosyltrf_83"/>
</dbReference>
<organism evidence="10 11">
    <name type="scientific">Candidatus Scalindua rubra</name>
    <dbReference type="NCBI Taxonomy" id="1872076"/>
    <lineage>
        <taxon>Bacteria</taxon>
        <taxon>Pseudomonadati</taxon>
        <taxon>Planctomycetota</taxon>
        <taxon>Candidatus Brocadiia</taxon>
        <taxon>Candidatus Brocadiales</taxon>
        <taxon>Candidatus Scalinduaceae</taxon>
        <taxon>Candidatus Scalindua</taxon>
    </lineage>
</organism>